<evidence type="ECO:0000313" key="9">
    <source>
        <dbReference type="EMBL" id="CAK1580134.1"/>
    </source>
</evidence>
<dbReference type="Proteomes" id="UP001314205">
    <property type="component" value="Unassembled WGS sequence"/>
</dbReference>
<dbReference type="Gene3D" id="3.40.50.300">
    <property type="entry name" value="P-loop containing nucleotide triphosphate hydrolases"/>
    <property type="match status" value="3"/>
</dbReference>
<comment type="caution">
    <text evidence="9">The sequence shown here is derived from an EMBL/GenBank/DDBJ whole genome shotgun (WGS) entry which is preliminary data.</text>
</comment>
<dbReference type="SUPFAM" id="SSF52540">
    <property type="entry name" value="P-loop containing nucleoside triphosphate hydrolases"/>
    <property type="match status" value="1"/>
</dbReference>
<dbReference type="InterPro" id="IPR041679">
    <property type="entry name" value="DNA2/NAM7-like_C"/>
</dbReference>
<evidence type="ECO:0000256" key="2">
    <source>
        <dbReference type="ARBA" id="ARBA00022490"/>
    </source>
</evidence>
<dbReference type="GO" id="GO:0031048">
    <property type="term" value="P:regulatory ncRNA-mediated heterochromatin formation"/>
    <property type="evidence" value="ECO:0007669"/>
    <property type="project" value="TreeGrafter"/>
</dbReference>
<gene>
    <name evidence="9" type="ORF">PARMNEM_LOCUS1980</name>
</gene>
<protein>
    <recommendedName>
        <fullName evidence="8">RZ-type domain-containing protein</fullName>
    </recommendedName>
</protein>
<evidence type="ECO:0000256" key="5">
    <source>
        <dbReference type="ARBA" id="ARBA00022771"/>
    </source>
</evidence>
<evidence type="ECO:0000256" key="7">
    <source>
        <dbReference type="ARBA" id="ARBA00022859"/>
    </source>
</evidence>
<dbReference type="InterPro" id="IPR046439">
    <property type="entry name" value="ZF_RZ_dom"/>
</dbReference>
<dbReference type="Pfam" id="PF20173">
    <property type="entry name" value="ZnF_RZ-type"/>
    <property type="match status" value="1"/>
</dbReference>
<evidence type="ECO:0000256" key="1">
    <source>
        <dbReference type="ARBA" id="ARBA00004496"/>
    </source>
</evidence>
<name>A0AAV1KE73_9NEOP</name>
<dbReference type="InterPro" id="IPR000967">
    <property type="entry name" value="Znf_NFX1"/>
</dbReference>
<dbReference type="InterPro" id="IPR057373">
    <property type="entry name" value="ZNFX1"/>
</dbReference>
<evidence type="ECO:0000256" key="6">
    <source>
        <dbReference type="ARBA" id="ARBA00022833"/>
    </source>
</evidence>
<comment type="subcellular location">
    <subcellularLocation>
        <location evidence="1">Cytoplasm</location>
    </subcellularLocation>
</comment>
<keyword evidence="10" id="KW-1185">Reference proteome</keyword>
<dbReference type="InterPro" id="IPR047187">
    <property type="entry name" value="SF1_C_Upf1"/>
</dbReference>
<dbReference type="GO" id="GO:0005737">
    <property type="term" value="C:cytoplasm"/>
    <property type="evidence" value="ECO:0007669"/>
    <property type="project" value="UniProtKB-SubCell"/>
</dbReference>
<keyword evidence="6" id="KW-0862">Zinc</keyword>
<dbReference type="GO" id="GO:0002376">
    <property type="term" value="P:immune system process"/>
    <property type="evidence" value="ECO:0007669"/>
    <property type="project" value="UniProtKB-KW"/>
</dbReference>
<dbReference type="InterPro" id="IPR041677">
    <property type="entry name" value="DNA2/NAM7_AAA_11"/>
</dbReference>
<organism evidence="9 10">
    <name type="scientific">Parnassius mnemosyne</name>
    <name type="common">clouded apollo</name>
    <dbReference type="NCBI Taxonomy" id="213953"/>
    <lineage>
        <taxon>Eukaryota</taxon>
        <taxon>Metazoa</taxon>
        <taxon>Ecdysozoa</taxon>
        <taxon>Arthropoda</taxon>
        <taxon>Hexapoda</taxon>
        <taxon>Insecta</taxon>
        <taxon>Pterygota</taxon>
        <taxon>Neoptera</taxon>
        <taxon>Endopterygota</taxon>
        <taxon>Lepidoptera</taxon>
        <taxon>Glossata</taxon>
        <taxon>Ditrysia</taxon>
        <taxon>Papilionoidea</taxon>
        <taxon>Papilionidae</taxon>
        <taxon>Parnassiinae</taxon>
        <taxon>Parnassini</taxon>
        <taxon>Parnassius</taxon>
        <taxon>Driopa</taxon>
    </lineage>
</organism>
<keyword evidence="4" id="KW-0677">Repeat</keyword>
<dbReference type="GO" id="GO:0031380">
    <property type="term" value="C:nuclear RNA-directed RNA polymerase complex"/>
    <property type="evidence" value="ECO:0007669"/>
    <property type="project" value="TreeGrafter"/>
</dbReference>
<keyword evidence="7" id="KW-0391">Immunity</keyword>
<evidence type="ECO:0000256" key="4">
    <source>
        <dbReference type="ARBA" id="ARBA00022737"/>
    </source>
</evidence>
<reference evidence="9 10" key="1">
    <citation type="submission" date="2023-11" db="EMBL/GenBank/DDBJ databases">
        <authorList>
            <person name="Hedman E."/>
            <person name="Englund M."/>
            <person name="Stromberg M."/>
            <person name="Nyberg Akerstrom W."/>
            <person name="Nylinder S."/>
            <person name="Jareborg N."/>
            <person name="Kallberg Y."/>
            <person name="Kronander E."/>
        </authorList>
    </citation>
    <scope>NUCLEOTIDE SEQUENCE [LARGE SCALE GENOMIC DNA]</scope>
</reference>
<dbReference type="EMBL" id="CAVLGL010000013">
    <property type="protein sequence ID" value="CAK1580134.1"/>
    <property type="molecule type" value="Genomic_DNA"/>
</dbReference>
<dbReference type="GO" id="GO:0004386">
    <property type="term" value="F:helicase activity"/>
    <property type="evidence" value="ECO:0007669"/>
    <property type="project" value="InterPro"/>
</dbReference>
<dbReference type="Pfam" id="PF13087">
    <property type="entry name" value="AAA_12"/>
    <property type="match status" value="1"/>
</dbReference>
<dbReference type="SMART" id="SM00438">
    <property type="entry name" value="ZnF_NFX"/>
    <property type="match status" value="7"/>
</dbReference>
<dbReference type="FunFam" id="3.40.50.300:FF:000742">
    <property type="entry name" value="NFX1-type zinc finger-containing protein 1"/>
    <property type="match status" value="1"/>
</dbReference>
<evidence type="ECO:0000256" key="3">
    <source>
        <dbReference type="ARBA" id="ARBA00022723"/>
    </source>
</evidence>
<evidence type="ECO:0000313" key="10">
    <source>
        <dbReference type="Proteomes" id="UP001314205"/>
    </source>
</evidence>
<evidence type="ECO:0000259" key="8">
    <source>
        <dbReference type="PROSITE" id="PS51981"/>
    </source>
</evidence>
<dbReference type="InterPro" id="IPR045055">
    <property type="entry name" value="DNA2/NAM7-like"/>
</dbReference>
<accession>A0AAV1KE73</accession>
<dbReference type="PANTHER" id="PTHR10887">
    <property type="entry name" value="DNA2/NAM7 HELICASE FAMILY"/>
    <property type="match status" value="1"/>
</dbReference>
<dbReference type="CDD" id="cd18808">
    <property type="entry name" value="SF1_C_Upf1"/>
    <property type="match status" value="1"/>
</dbReference>
<dbReference type="Pfam" id="PF25396">
    <property type="entry name" value="ZNFX1"/>
    <property type="match status" value="1"/>
</dbReference>
<keyword evidence="2" id="KW-0963">Cytoplasm</keyword>
<dbReference type="InterPro" id="IPR027417">
    <property type="entry name" value="P-loop_NTPase"/>
</dbReference>
<dbReference type="PROSITE" id="PS51981">
    <property type="entry name" value="ZF_RZ"/>
    <property type="match status" value="1"/>
</dbReference>
<keyword evidence="5" id="KW-0863">Zinc-finger</keyword>
<dbReference type="Pfam" id="PF13086">
    <property type="entry name" value="AAA_11"/>
    <property type="match status" value="1"/>
</dbReference>
<dbReference type="GO" id="GO:0008270">
    <property type="term" value="F:zinc ion binding"/>
    <property type="evidence" value="ECO:0007669"/>
    <property type="project" value="UniProtKB-KW"/>
</dbReference>
<feature type="domain" description="RZ-type" evidence="8">
    <location>
        <begin position="1825"/>
        <end position="1896"/>
    </location>
</feature>
<dbReference type="PANTHER" id="PTHR10887:SF341">
    <property type="entry name" value="NFX1-TYPE ZINC FINGER-CONTAINING PROTEIN 1"/>
    <property type="match status" value="1"/>
</dbReference>
<sequence>MGFKTLEELACTHSSDIILKITEKRDAFLDFIESPINRPDLFSLMMEILSKVCQTSFDSLKLKILIEVCESQFLVNLQGYLMNLPYESQKSSNMLYWNNQAEFWNNLLLFCESVTNVSPSTALRKCRSLIEGTTKFCLDGLNERHSFRLSEENIKKWNELREKLTIREQDVEVKEKTTRCFAEEEGSEPPQNFRDLSVIPTCDDLLERRPFVRPNIVDGAYKDIEHYLDVQFRLLREDCFGPLREGIRQYIQEPSRHKYDNIRIFHNVKFVEPYVSQLKFGYLIQLDHKITKRFKKINWAHSKRFIYGSLVLFTKDRCKSFLIGTILDREVKYMVEGKIPVSLVNEGISMDICYNNDTYTMIESEVYFEPYHHVLNALKDPKFPDDLAMRKYIVSVDPEPKLPSYLKPRQIYRVDSEDFTDILFTIDDNQTWPSNEELGLNESQYEAFKLALTHEFSVIQGPPGTGKTFLGVKVAMALLQNFQNLQNKCVLLLICYTNHALDQFLEAILPITESIARIGGQSRSECMAKYNIANLRHTFCKQHSRHIFTDERRKVKTLHNELKYAQERLHRINIDVLSYDCVKRYIPESIILQQFYKNDDKDPLYHWLFENINYDVEQFTLNNLEEENHLTENDEDNPILKRNDTFLDDINDDDDPGINKILEHITFCFSLDNAILEIRNLDSKYNKTDKENQKRELFAEMHKLTCRIQLFRKMSAYRRQVKQVPLHLNNPTLMTTEERWRLYFNWADVVKTHLLKNTQPLQQSFMEASAAYEETRMVLDQELLKDVKVIGMTTSGAARLRKLLKSIAPPIVIVEEAAEVLEQHIITSLTRHCQHLILIGDHQQLRPSAAHMKLARHYNIEVSLFERMIMNNIHSRRLEVQHRMRPEISALISPHIYADLINHPSVENFPDVRGMTKNLFFFTHDYKENDVDDTASKSNQEEADMVLGLANYLILQEYSPEDITILSAYSGQMFYMRKNRSLYPHLSKVKITVVDNYQGEESKIILLSLVRNNDQNKIGFLGTENRICVALSRAREGFYLFGNIDILRKNSELWEKIALTLENSGSIGKTLRLRCEGHREEITAISNVQDFKKVPEGGCMLKCTSNLSCGHQCPLMCHGYDRGHVKTQCTLRCERILCENGHVCPLECKVLCEPCKVMVLKPLPCGHDMSLPCHLEPTDESVQCVTKVTVILPNCGHEAKKACCLETKNVICLVDCIYRVEKCGHRCTLPCHVSYDPNHEKYVCPRPCAKAKKGCTANLIGDRGDHQCPRKCHEDCDPCKVEVNKKRSNCKHSERVPCNKDVNENPCLKKCSRSLPCGHFCMKKCYESCGDCKIKITKPIPGCEHTIKIECDRTPTRELCSQKCSRTLSCGHPCAGMCKNECDLMSCKWKITSKFDSPCGHKVQLPCNVYRSSRTGIPEDVYLSYCDAPCTEILACGHLCQGTCSECLQGRLHVPCKQICHQMNICGHQCQEPCNQVCPPCKLQCEVKCIHSRCNKLCGELCVPCQEKCGRRCVHGACSRRCGEPCSRAPCDSACARCLPCGHACRGLCGEPCPDVCNVCRPDDFPKDFLGDDFDDDAKFIQLQDCQHVMELENMDTLMTGDKETIGVRQCPFCRKPIINTNRYKDLVYKMMVTEINPVKERVYGNKRKIKKRQEELLIKLKEFSETHNIENAPWRKTFLKITAAQKSLKKMSLLSLDMIFINLDILEMVSDIYKKHQLANSTELETELVKHIEIICKYMNTNTHKISQQQQQDIAKEIKRLDAIAQLSKIMSHYAFKAATSNTEVRQAFLAAKELILGWRIYDEERALQSLQQLQKSVNLSGIVTKQERDLIVKAIGLKAGHWFKCPNGHFYCIGECGGAMEVSKCVECGAAIGGTSHSLLSTNTLAREVDGARFAAWSDQYNNMANFDFD</sequence>
<keyword evidence="3" id="KW-0479">Metal-binding</keyword>
<proteinExistence type="predicted"/>